<evidence type="ECO:0000256" key="8">
    <source>
        <dbReference type="HAMAP-Rule" id="MF_00101"/>
    </source>
</evidence>
<dbReference type="Proteomes" id="UP000614287">
    <property type="component" value="Unassembled WGS sequence"/>
</dbReference>
<reference evidence="10" key="1">
    <citation type="journal article" date="2014" name="Int. J. Syst. Evol. Microbiol.">
        <title>Complete genome sequence of Corynebacterium casei LMG S-19264T (=DSM 44701T), isolated from a smear-ripened cheese.</title>
        <authorList>
            <consortium name="US DOE Joint Genome Institute (JGI-PGF)"/>
            <person name="Walter F."/>
            <person name="Albersmeier A."/>
            <person name="Kalinowski J."/>
            <person name="Ruckert C."/>
        </authorList>
    </citation>
    <scope>NUCLEOTIDE SEQUENCE</scope>
    <source>
        <strain evidence="10">KCTC 32501</strain>
    </source>
</reference>
<dbReference type="NCBIfam" id="TIGR00516">
    <property type="entry name" value="acpS"/>
    <property type="match status" value="1"/>
</dbReference>
<keyword evidence="7 8" id="KW-0275">Fatty acid biosynthesis</keyword>
<keyword evidence="1 8" id="KW-0444">Lipid biosynthesis</keyword>
<dbReference type="GO" id="GO:0000287">
    <property type="term" value="F:magnesium ion binding"/>
    <property type="evidence" value="ECO:0007669"/>
    <property type="project" value="UniProtKB-UniRule"/>
</dbReference>
<keyword evidence="6 8" id="KW-0443">Lipid metabolism</keyword>
<keyword evidence="3 8" id="KW-0479">Metal-binding</keyword>
<accession>A0A8J3FYS2</accession>
<gene>
    <name evidence="8 10" type="primary">acpS</name>
    <name evidence="10" type="ORF">GCM10009007_15940</name>
</gene>
<keyword evidence="11" id="KW-1185">Reference proteome</keyword>
<dbReference type="NCBIfam" id="TIGR00556">
    <property type="entry name" value="pantethn_trn"/>
    <property type="match status" value="1"/>
</dbReference>
<evidence type="ECO:0000256" key="1">
    <source>
        <dbReference type="ARBA" id="ARBA00022516"/>
    </source>
</evidence>
<dbReference type="GO" id="GO:0005737">
    <property type="term" value="C:cytoplasm"/>
    <property type="evidence" value="ECO:0007669"/>
    <property type="project" value="UniProtKB-SubCell"/>
</dbReference>
<comment type="subcellular location">
    <subcellularLocation>
        <location evidence="8">Cytoplasm</location>
    </subcellularLocation>
</comment>
<dbReference type="SUPFAM" id="SSF56214">
    <property type="entry name" value="4'-phosphopantetheinyl transferase"/>
    <property type="match status" value="1"/>
</dbReference>
<keyword evidence="5 8" id="KW-0460">Magnesium</keyword>
<keyword evidence="4 8" id="KW-0276">Fatty acid metabolism</keyword>
<proteinExistence type="inferred from homology"/>
<name>A0A8J3FYS2_9BURK</name>
<organism evidence="10 11">
    <name type="scientific">Formosimonas limnophila</name>
    <dbReference type="NCBI Taxonomy" id="1384487"/>
    <lineage>
        <taxon>Bacteria</taxon>
        <taxon>Pseudomonadati</taxon>
        <taxon>Pseudomonadota</taxon>
        <taxon>Betaproteobacteria</taxon>
        <taxon>Burkholderiales</taxon>
        <taxon>Burkholderiaceae</taxon>
        <taxon>Formosimonas</taxon>
    </lineage>
</organism>
<comment type="function">
    <text evidence="8">Transfers the 4'-phosphopantetheine moiety from coenzyme A to a Ser of acyl-carrier-protein.</text>
</comment>
<dbReference type="GO" id="GO:0008897">
    <property type="term" value="F:holo-[acyl-carrier-protein] synthase activity"/>
    <property type="evidence" value="ECO:0007669"/>
    <property type="project" value="UniProtKB-UniRule"/>
</dbReference>
<dbReference type="GO" id="GO:0006633">
    <property type="term" value="P:fatty acid biosynthetic process"/>
    <property type="evidence" value="ECO:0007669"/>
    <property type="project" value="UniProtKB-UniRule"/>
</dbReference>
<dbReference type="Gene3D" id="3.90.470.20">
    <property type="entry name" value="4'-phosphopantetheinyl transferase domain"/>
    <property type="match status" value="1"/>
</dbReference>
<evidence type="ECO:0000259" key="9">
    <source>
        <dbReference type="Pfam" id="PF01648"/>
    </source>
</evidence>
<dbReference type="InterPro" id="IPR002582">
    <property type="entry name" value="ACPS"/>
</dbReference>
<dbReference type="RefSeq" id="WP_189493415.1">
    <property type="nucleotide sequence ID" value="NZ_BMZG01000007.1"/>
</dbReference>
<dbReference type="EMBL" id="BMZG01000007">
    <property type="protein sequence ID" value="GHA75577.1"/>
    <property type="molecule type" value="Genomic_DNA"/>
</dbReference>
<evidence type="ECO:0000256" key="4">
    <source>
        <dbReference type="ARBA" id="ARBA00022832"/>
    </source>
</evidence>
<comment type="cofactor">
    <cofactor evidence="8">
        <name>Mg(2+)</name>
        <dbReference type="ChEBI" id="CHEBI:18420"/>
    </cofactor>
</comment>
<dbReference type="Pfam" id="PF01648">
    <property type="entry name" value="ACPS"/>
    <property type="match status" value="1"/>
</dbReference>
<sequence length="131" mass="14938">MSIYGVGTDLLNVTRIHEAYAARGERFAQRILGDEELVIFRRRFERHRERGLLFLATRFAAKEALSKAIGLGMHSPMSWRVAQFVNAPSGKPTVLLSEPLKLWCESKRLSFHVSMTDERDMVCAFVVAEIK</sequence>
<dbReference type="InterPro" id="IPR004568">
    <property type="entry name" value="Ppantetheine-prot_Trfase_dom"/>
</dbReference>
<dbReference type="InterPro" id="IPR037143">
    <property type="entry name" value="4-PPantetheinyl_Trfase_dom_sf"/>
</dbReference>
<dbReference type="EC" id="2.7.8.7" evidence="8"/>
<comment type="caution">
    <text evidence="10">The sequence shown here is derived from an EMBL/GenBank/DDBJ whole genome shotgun (WGS) entry which is preliminary data.</text>
</comment>
<dbReference type="InterPro" id="IPR008278">
    <property type="entry name" value="4-PPantetheinyl_Trfase_dom"/>
</dbReference>
<evidence type="ECO:0000256" key="5">
    <source>
        <dbReference type="ARBA" id="ARBA00022842"/>
    </source>
</evidence>
<dbReference type="HAMAP" id="MF_00101">
    <property type="entry name" value="AcpS"/>
    <property type="match status" value="1"/>
</dbReference>
<evidence type="ECO:0000256" key="3">
    <source>
        <dbReference type="ARBA" id="ARBA00022723"/>
    </source>
</evidence>
<keyword evidence="2 8" id="KW-0808">Transferase</keyword>
<evidence type="ECO:0000256" key="6">
    <source>
        <dbReference type="ARBA" id="ARBA00023098"/>
    </source>
</evidence>
<comment type="catalytic activity">
    <reaction evidence="8">
        <text>apo-[ACP] + CoA = holo-[ACP] + adenosine 3',5'-bisphosphate + H(+)</text>
        <dbReference type="Rhea" id="RHEA:12068"/>
        <dbReference type="Rhea" id="RHEA-COMP:9685"/>
        <dbReference type="Rhea" id="RHEA-COMP:9690"/>
        <dbReference type="ChEBI" id="CHEBI:15378"/>
        <dbReference type="ChEBI" id="CHEBI:29999"/>
        <dbReference type="ChEBI" id="CHEBI:57287"/>
        <dbReference type="ChEBI" id="CHEBI:58343"/>
        <dbReference type="ChEBI" id="CHEBI:64479"/>
        <dbReference type="EC" id="2.7.8.7"/>
    </reaction>
</comment>
<dbReference type="AlphaFoldDB" id="A0A8J3FYS2"/>
<evidence type="ECO:0000313" key="10">
    <source>
        <dbReference type="EMBL" id="GHA75577.1"/>
    </source>
</evidence>
<feature type="domain" description="4'-phosphopantetheinyl transferase" evidence="9">
    <location>
        <begin position="5"/>
        <end position="106"/>
    </location>
</feature>
<keyword evidence="8" id="KW-0963">Cytoplasm</keyword>
<feature type="binding site" evidence="8">
    <location>
        <position position="63"/>
    </location>
    <ligand>
        <name>Mg(2+)</name>
        <dbReference type="ChEBI" id="CHEBI:18420"/>
    </ligand>
</feature>
<comment type="similarity">
    <text evidence="8">Belongs to the P-Pant transferase superfamily. AcpS family.</text>
</comment>
<feature type="binding site" evidence="8">
    <location>
        <position position="9"/>
    </location>
    <ligand>
        <name>Mg(2+)</name>
        <dbReference type="ChEBI" id="CHEBI:18420"/>
    </ligand>
</feature>
<evidence type="ECO:0000256" key="7">
    <source>
        <dbReference type="ARBA" id="ARBA00023160"/>
    </source>
</evidence>
<evidence type="ECO:0000313" key="11">
    <source>
        <dbReference type="Proteomes" id="UP000614287"/>
    </source>
</evidence>
<reference evidence="10" key="2">
    <citation type="submission" date="2020-09" db="EMBL/GenBank/DDBJ databases">
        <authorList>
            <person name="Sun Q."/>
            <person name="Kim S."/>
        </authorList>
    </citation>
    <scope>NUCLEOTIDE SEQUENCE</scope>
    <source>
        <strain evidence="10">KCTC 32501</strain>
    </source>
</reference>
<evidence type="ECO:0000256" key="2">
    <source>
        <dbReference type="ARBA" id="ARBA00022679"/>
    </source>
</evidence>
<protein>
    <recommendedName>
        <fullName evidence="8">Holo-[acyl-carrier-protein] synthase</fullName>
        <shortName evidence="8">Holo-ACP synthase</shortName>
        <ecNumber evidence="8">2.7.8.7</ecNumber>
    </recommendedName>
    <alternativeName>
        <fullName evidence="8">4'-phosphopantetheinyl transferase AcpS</fullName>
    </alternativeName>
</protein>